<keyword evidence="1 2" id="KW-0597">Phosphoprotein</keyword>
<dbReference type="GO" id="GO:0000160">
    <property type="term" value="P:phosphorelay signal transduction system"/>
    <property type="evidence" value="ECO:0000318"/>
    <property type="project" value="GO_Central"/>
</dbReference>
<dbReference type="GO" id="GO:0000156">
    <property type="term" value="F:phosphorelay response regulator activity"/>
    <property type="evidence" value="ECO:0000318"/>
    <property type="project" value="GO_Central"/>
</dbReference>
<evidence type="ECO:0000256" key="2">
    <source>
        <dbReference type="PROSITE-ProRule" id="PRU00169"/>
    </source>
</evidence>
<dbReference type="PANTHER" id="PTHR44591:SF23">
    <property type="entry name" value="CHEY SUBFAMILY"/>
    <property type="match status" value="1"/>
</dbReference>
<dbReference type="PROSITE" id="PS50110">
    <property type="entry name" value="RESPONSE_REGULATORY"/>
    <property type="match status" value="1"/>
</dbReference>
<evidence type="ECO:0000313" key="4">
    <source>
        <dbReference type="EMBL" id="AAF12434.1"/>
    </source>
</evidence>
<evidence type="ECO:0000256" key="1">
    <source>
        <dbReference type="ARBA" id="ARBA00022553"/>
    </source>
</evidence>
<evidence type="ECO:0000313" key="5">
    <source>
        <dbReference type="Proteomes" id="UP000002524"/>
    </source>
</evidence>
<dbReference type="InParanoid" id="Q9RYG7"/>
<evidence type="ECO:0000259" key="3">
    <source>
        <dbReference type="PROSITE" id="PS50110"/>
    </source>
</evidence>
<dbReference type="PIR" id="B75590">
    <property type="entry name" value="B75590"/>
</dbReference>
<dbReference type="InterPro" id="IPR050595">
    <property type="entry name" value="Bact_response_regulator"/>
</dbReference>
<accession>Q9RYG7</accession>
<dbReference type="PATRIC" id="fig|243230.17.peg.3242"/>
<dbReference type="HOGENOM" id="CLU_1452235_0_0_0"/>
<reference evidence="4 5" key="1">
    <citation type="journal article" date="1999" name="Science">
        <title>Genome sequence of the radioresistant bacterium Deinococcus radiodurans R1.</title>
        <authorList>
            <person name="White O."/>
            <person name="Eisen J.A."/>
            <person name="Heidelberg J.F."/>
            <person name="Hickey E.K."/>
            <person name="Peterson J.D."/>
            <person name="Dodson R.J."/>
            <person name="Haft D.H."/>
            <person name="Gwinn M.L."/>
            <person name="Nelson W.C."/>
            <person name="Richardson D.L."/>
            <person name="Moffat K.S."/>
            <person name="Qin H."/>
            <person name="Jiang L."/>
            <person name="Pamphile W."/>
            <person name="Crosby M."/>
            <person name="Shen M."/>
            <person name="Vamathevan J.J."/>
            <person name="Lam P."/>
            <person name="McDonald L."/>
            <person name="Utterback T."/>
            <person name="Zalewski C."/>
            <person name="Makarova K.S."/>
            <person name="Aravind L."/>
            <person name="Daly M.J."/>
            <person name="Minton K.W."/>
            <person name="Fleischmann R.D."/>
            <person name="Ketchum K.A."/>
            <person name="Nelson K.E."/>
            <person name="Salzberg S."/>
            <person name="Smith H.O."/>
            <person name="Venter J.C."/>
            <person name="Fraser C.M."/>
        </authorList>
    </citation>
    <scope>NUCLEOTIDE SEQUENCE [LARGE SCALE GENOMIC DNA]</scope>
    <source>
        <strain evidence="5">ATCC 13939 / DSM 20539 / JCM 16871 / LMG 4051 / NBRC 15346 / NCIMB 9279 / R1 / VKM B-1422</strain>
    </source>
</reference>
<dbReference type="Pfam" id="PF00072">
    <property type="entry name" value="Response_reg"/>
    <property type="match status" value="1"/>
</dbReference>
<organism evidence="4 5">
    <name type="scientific">Deinococcus radiodurans (strain ATCC 13939 / DSM 20539 / JCM 16871 / CCUG 27074 / LMG 4051 / NBRC 15346 / NCIMB 9279 / VKM B-1422 / R1)</name>
    <dbReference type="NCBI Taxonomy" id="243230"/>
    <lineage>
        <taxon>Bacteria</taxon>
        <taxon>Thermotogati</taxon>
        <taxon>Deinococcota</taxon>
        <taxon>Deinococci</taxon>
        <taxon>Deinococcales</taxon>
        <taxon>Deinococcaceae</taxon>
        <taxon>Deinococcus</taxon>
    </lineage>
</organism>
<dbReference type="KEGG" id="dra:DR_A0350"/>
<sequence>MTSYPLLIFSAAGCEVLYKKALQDGKSPLIKQQRCKTFVGSGTLRSLETAGVICRPRRARAARRTRSMAKILIIDDSPADIRFMTEALRPTGHAVVSISDPLEAEAIVERERPDLALLDVVMPQRNGYETLRALKKLPAAAGLKIVIVSSKSAETDVKWGMRQGAADYLAKPYTPEQVAALVARHI</sequence>
<gene>
    <name evidence="4" type="ordered locus">DR_A0350</name>
</gene>
<dbReference type="STRING" id="243230.DR_A0350"/>
<feature type="domain" description="Response regulatory" evidence="3">
    <location>
        <begin position="70"/>
        <end position="186"/>
    </location>
</feature>
<dbReference type="eggNOG" id="COG0745">
    <property type="taxonomic scope" value="Bacteria"/>
</dbReference>
<dbReference type="PaxDb" id="243230-DR_A0350"/>
<dbReference type="InterPro" id="IPR011006">
    <property type="entry name" value="CheY-like_superfamily"/>
</dbReference>
<dbReference type="SUPFAM" id="SSF52172">
    <property type="entry name" value="CheY-like"/>
    <property type="match status" value="1"/>
</dbReference>
<dbReference type="PANTHER" id="PTHR44591">
    <property type="entry name" value="STRESS RESPONSE REGULATOR PROTEIN 1"/>
    <property type="match status" value="1"/>
</dbReference>
<protein>
    <submittedName>
        <fullName evidence="4">Response regulator PilH, putative</fullName>
    </submittedName>
</protein>
<feature type="modified residue" description="4-aspartylphosphate" evidence="2">
    <location>
        <position position="119"/>
    </location>
</feature>
<dbReference type="AlphaFoldDB" id="Q9RYG7"/>
<dbReference type="Proteomes" id="UP000002524">
    <property type="component" value="Chromosome 2"/>
</dbReference>
<keyword evidence="5" id="KW-1185">Reference proteome</keyword>
<name>Q9RYG7_DEIRA</name>
<dbReference type="InterPro" id="IPR001789">
    <property type="entry name" value="Sig_transdc_resp-reg_receiver"/>
</dbReference>
<dbReference type="CDD" id="cd00156">
    <property type="entry name" value="REC"/>
    <property type="match status" value="1"/>
</dbReference>
<dbReference type="EMBL" id="AE001825">
    <property type="protein sequence ID" value="AAF12434.1"/>
    <property type="molecule type" value="Genomic_DNA"/>
</dbReference>
<dbReference type="SMART" id="SM00448">
    <property type="entry name" value="REC"/>
    <property type="match status" value="1"/>
</dbReference>
<dbReference type="EnsemblBacteria" id="AAF12434">
    <property type="protein sequence ID" value="AAF12434"/>
    <property type="gene ID" value="DR_A0350"/>
</dbReference>
<proteinExistence type="predicted"/>
<dbReference type="Gene3D" id="3.40.50.2300">
    <property type="match status" value="1"/>
</dbReference>
<dbReference type="OrthoDB" id="9759232at2"/>